<dbReference type="InParanoid" id="Q55AL1"/>
<comment type="caution">
    <text evidence="1">The sequence shown here is derived from an EMBL/GenBank/DDBJ whole genome shotgun (WGS) entry which is preliminary data.</text>
</comment>
<dbReference type="EMBL" id="AAFI02000006">
    <property type="protein sequence ID" value="EAL71571.1"/>
    <property type="molecule type" value="Genomic_DNA"/>
</dbReference>
<dbReference type="RefSeq" id="XP_645511.1">
    <property type="nucleotide sequence ID" value="XM_640419.1"/>
</dbReference>
<dbReference type="AlphaFoldDB" id="Q55AL1"/>
<dbReference type="PaxDb" id="44689-DDB0203623"/>
<evidence type="ECO:0000313" key="1">
    <source>
        <dbReference type="EMBL" id="EAL71571.1"/>
    </source>
</evidence>
<organism evidence="1 2">
    <name type="scientific">Dictyostelium discoideum</name>
    <name type="common">Social amoeba</name>
    <dbReference type="NCBI Taxonomy" id="44689"/>
    <lineage>
        <taxon>Eukaryota</taxon>
        <taxon>Amoebozoa</taxon>
        <taxon>Evosea</taxon>
        <taxon>Eumycetozoa</taxon>
        <taxon>Dictyostelia</taxon>
        <taxon>Dictyosteliales</taxon>
        <taxon>Dictyosteliaceae</taxon>
        <taxon>Dictyostelium</taxon>
    </lineage>
</organism>
<protein>
    <submittedName>
        <fullName evidence="1">Uncharacterized protein</fullName>
    </submittedName>
</protein>
<keyword evidence="2" id="KW-1185">Reference proteome</keyword>
<sequence>MHSTNKIAHDKENLDYLASFLPNHLIPTFPIETSIEDFDN</sequence>
<reference evidence="1 2" key="1">
    <citation type="journal article" date="2005" name="Nature">
        <title>The genome of the social amoeba Dictyostelium discoideum.</title>
        <authorList>
            <consortium name="The Dictyostelium discoideum Sequencing Consortium"/>
            <person name="Eichinger L."/>
            <person name="Pachebat J.A."/>
            <person name="Glockner G."/>
            <person name="Rajandream M.A."/>
            <person name="Sucgang R."/>
            <person name="Berriman M."/>
            <person name="Song J."/>
            <person name="Olsen R."/>
            <person name="Szafranski K."/>
            <person name="Xu Q."/>
            <person name="Tunggal B."/>
            <person name="Kummerfeld S."/>
            <person name="Madera M."/>
            <person name="Konfortov B.A."/>
            <person name="Rivero F."/>
            <person name="Bankier A.T."/>
            <person name="Lehmann R."/>
            <person name="Hamlin N."/>
            <person name="Davies R."/>
            <person name="Gaudet P."/>
            <person name="Fey P."/>
            <person name="Pilcher K."/>
            <person name="Chen G."/>
            <person name="Saunders D."/>
            <person name="Sodergren E."/>
            <person name="Davis P."/>
            <person name="Kerhornou A."/>
            <person name="Nie X."/>
            <person name="Hall N."/>
            <person name="Anjard C."/>
            <person name="Hemphill L."/>
            <person name="Bason N."/>
            <person name="Farbrother P."/>
            <person name="Desany B."/>
            <person name="Just E."/>
            <person name="Morio T."/>
            <person name="Rost R."/>
            <person name="Churcher C."/>
            <person name="Cooper J."/>
            <person name="Haydock S."/>
            <person name="van Driessche N."/>
            <person name="Cronin A."/>
            <person name="Goodhead I."/>
            <person name="Muzny D."/>
            <person name="Mourier T."/>
            <person name="Pain A."/>
            <person name="Lu M."/>
            <person name="Harper D."/>
            <person name="Lindsay R."/>
            <person name="Hauser H."/>
            <person name="James K."/>
            <person name="Quiles M."/>
            <person name="Madan Babu M."/>
            <person name="Saito T."/>
            <person name="Buchrieser C."/>
            <person name="Wardroper A."/>
            <person name="Felder M."/>
            <person name="Thangavelu M."/>
            <person name="Johnson D."/>
            <person name="Knights A."/>
            <person name="Loulseged H."/>
            <person name="Mungall K."/>
            <person name="Oliver K."/>
            <person name="Price C."/>
            <person name="Quail M.A."/>
            <person name="Urushihara H."/>
            <person name="Hernandez J."/>
            <person name="Rabbinowitsch E."/>
            <person name="Steffen D."/>
            <person name="Sanders M."/>
            <person name="Ma J."/>
            <person name="Kohara Y."/>
            <person name="Sharp S."/>
            <person name="Simmonds M."/>
            <person name="Spiegler S."/>
            <person name="Tivey A."/>
            <person name="Sugano S."/>
            <person name="White B."/>
            <person name="Walker D."/>
            <person name="Woodward J."/>
            <person name="Winckler T."/>
            <person name="Tanaka Y."/>
            <person name="Shaulsky G."/>
            <person name="Schleicher M."/>
            <person name="Weinstock G."/>
            <person name="Rosenthal A."/>
            <person name="Cox E.C."/>
            <person name="Chisholm R.L."/>
            <person name="Gibbs R."/>
            <person name="Loomis W.F."/>
            <person name="Platzer M."/>
            <person name="Kay R.R."/>
            <person name="Williams J."/>
            <person name="Dear P.H."/>
            <person name="Noegel A.A."/>
            <person name="Barrell B."/>
            <person name="Kuspa A."/>
        </authorList>
    </citation>
    <scope>NUCLEOTIDE SEQUENCE [LARGE SCALE GENOMIC DNA]</scope>
    <source>
        <strain evidence="1 2">AX4</strain>
    </source>
</reference>
<gene>
    <name evidence="1" type="ORF">DDB_G0271762</name>
</gene>
<name>Q55AL1_DICDI</name>
<dbReference type="GeneID" id="8618140"/>
<dbReference type="KEGG" id="ddi:DDB_G0271762"/>
<evidence type="ECO:0000313" key="2">
    <source>
        <dbReference type="Proteomes" id="UP000002195"/>
    </source>
</evidence>
<dbReference type="VEuPathDB" id="AmoebaDB:DDB_G0271762"/>
<accession>Q55AL1</accession>
<proteinExistence type="predicted"/>
<dbReference type="HOGENOM" id="CLU_3300448_0_0_1"/>
<dbReference type="Proteomes" id="UP000002195">
    <property type="component" value="Unassembled WGS sequence"/>
</dbReference>